<name>A0AAE3LPZ7_9RHOB</name>
<dbReference type="PROSITE" id="PS51257">
    <property type="entry name" value="PROKAR_LIPOPROTEIN"/>
    <property type="match status" value="1"/>
</dbReference>
<gene>
    <name evidence="2" type="ORF">OH136_05355</name>
</gene>
<dbReference type="EMBL" id="JAOYFC010000001">
    <property type="protein sequence ID" value="MCV6823977.1"/>
    <property type="molecule type" value="Genomic_DNA"/>
</dbReference>
<feature type="signal peptide" evidence="1">
    <location>
        <begin position="1"/>
        <end position="28"/>
    </location>
</feature>
<keyword evidence="1" id="KW-0732">Signal</keyword>
<evidence type="ECO:0000313" key="3">
    <source>
        <dbReference type="Proteomes" id="UP001208041"/>
    </source>
</evidence>
<keyword evidence="3" id="KW-1185">Reference proteome</keyword>
<protein>
    <submittedName>
        <fullName evidence="2">Uncharacterized protein</fullName>
    </submittedName>
</protein>
<comment type="caution">
    <text evidence="2">The sequence shown here is derived from an EMBL/GenBank/DDBJ whole genome shotgun (WGS) entry which is preliminary data.</text>
</comment>
<organism evidence="2 3">
    <name type="scientific">Halocynthiibacter halioticoli</name>
    <dbReference type="NCBI Taxonomy" id="2986804"/>
    <lineage>
        <taxon>Bacteria</taxon>
        <taxon>Pseudomonadati</taxon>
        <taxon>Pseudomonadota</taxon>
        <taxon>Alphaproteobacteria</taxon>
        <taxon>Rhodobacterales</taxon>
        <taxon>Paracoccaceae</taxon>
        <taxon>Halocynthiibacter</taxon>
    </lineage>
</organism>
<proteinExistence type="predicted"/>
<reference evidence="2" key="1">
    <citation type="submission" date="2022-10" db="EMBL/GenBank/DDBJ databases">
        <authorList>
            <person name="Yue Y."/>
        </authorList>
    </citation>
    <scope>NUCLEOTIDE SEQUENCE</scope>
    <source>
        <strain evidence="2">Z654</strain>
    </source>
</reference>
<evidence type="ECO:0000256" key="1">
    <source>
        <dbReference type="SAM" id="SignalP"/>
    </source>
</evidence>
<accession>A0AAE3LPZ7</accession>
<evidence type="ECO:0000313" key="2">
    <source>
        <dbReference type="EMBL" id="MCV6823977.1"/>
    </source>
</evidence>
<feature type="chain" id="PRO_5042205459" evidence="1">
    <location>
        <begin position="29"/>
        <end position="129"/>
    </location>
</feature>
<dbReference type="AlphaFoldDB" id="A0AAE3LPZ7"/>
<dbReference type="RefSeq" id="WP_263952802.1">
    <property type="nucleotide sequence ID" value="NZ_JAOYFC010000001.1"/>
</dbReference>
<dbReference type="Proteomes" id="UP001208041">
    <property type="component" value="Unassembled WGS sequence"/>
</dbReference>
<sequence>MREHFSPNTKFLSTLSRMSAVAFALALAGCVDTVEGTSDAGVGYDSKDGTVSGRVSQRTDGKHVFTLSSTSRVCTAVYDDIATANARELSTLTCTDGKSGNATIVYGADAQPDRVVYSVTGGGGGTINF</sequence>